<keyword evidence="3" id="KW-1185">Reference proteome</keyword>
<reference evidence="2" key="1">
    <citation type="submission" date="2021-04" db="EMBL/GenBank/DDBJ databases">
        <authorList>
            <person name="Chebbi M.A.C M."/>
        </authorList>
    </citation>
    <scope>NUCLEOTIDE SEQUENCE</scope>
</reference>
<dbReference type="AlphaFoldDB" id="A0A8J2H9C2"/>
<evidence type="ECO:0000313" key="3">
    <source>
        <dbReference type="Proteomes" id="UP000786811"/>
    </source>
</evidence>
<accession>A0A8J2H9C2</accession>
<feature type="signal peptide" evidence="1">
    <location>
        <begin position="1"/>
        <end position="24"/>
    </location>
</feature>
<organism evidence="2 3">
    <name type="scientific">Cotesia congregata</name>
    <name type="common">Parasitoid wasp</name>
    <name type="synonym">Apanteles congregatus</name>
    <dbReference type="NCBI Taxonomy" id="51543"/>
    <lineage>
        <taxon>Eukaryota</taxon>
        <taxon>Metazoa</taxon>
        <taxon>Ecdysozoa</taxon>
        <taxon>Arthropoda</taxon>
        <taxon>Hexapoda</taxon>
        <taxon>Insecta</taxon>
        <taxon>Pterygota</taxon>
        <taxon>Neoptera</taxon>
        <taxon>Endopterygota</taxon>
        <taxon>Hymenoptera</taxon>
        <taxon>Apocrita</taxon>
        <taxon>Ichneumonoidea</taxon>
        <taxon>Braconidae</taxon>
        <taxon>Microgastrinae</taxon>
        <taxon>Cotesia</taxon>
    </lineage>
</organism>
<feature type="chain" id="PRO_5035306998" evidence="1">
    <location>
        <begin position="25"/>
        <end position="160"/>
    </location>
</feature>
<dbReference type="EMBL" id="CAJNRD030001119">
    <property type="protein sequence ID" value="CAG5088125.1"/>
    <property type="molecule type" value="Genomic_DNA"/>
</dbReference>
<dbReference type="OrthoDB" id="7671895at2759"/>
<sequence length="160" mass="17870">MILYKKSYLIPLLILWINLLYCICDNVIKKETESTLEKLVKLFTEPGAFKRVGEILGENSIESVTCAKGDEGLDCRRAEARRSVDCPDGDCYCYNCSLAGPELWASCCRESSKCCSYLAAACRNCDQPSLFSFCSKHFKKCLNELRESDTVTTTSGTPTI</sequence>
<evidence type="ECO:0000313" key="2">
    <source>
        <dbReference type="EMBL" id="CAG5088125.1"/>
    </source>
</evidence>
<proteinExistence type="predicted"/>
<dbReference type="Proteomes" id="UP000786811">
    <property type="component" value="Unassembled WGS sequence"/>
</dbReference>
<gene>
    <name evidence="2" type="ORF">HICCMSTLAB_LOCUS4720</name>
</gene>
<protein>
    <submittedName>
        <fullName evidence="2">Uncharacterized protein</fullName>
    </submittedName>
</protein>
<name>A0A8J2H9C2_COTCN</name>
<evidence type="ECO:0000256" key="1">
    <source>
        <dbReference type="SAM" id="SignalP"/>
    </source>
</evidence>
<keyword evidence="1" id="KW-0732">Signal</keyword>
<comment type="caution">
    <text evidence="2">The sequence shown here is derived from an EMBL/GenBank/DDBJ whole genome shotgun (WGS) entry which is preliminary data.</text>
</comment>